<comment type="catalytic activity">
    <reaction evidence="1">
        <text>D-mannose 6-phosphate = D-fructose 6-phosphate</text>
        <dbReference type="Rhea" id="RHEA:12356"/>
        <dbReference type="ChEBI" id="CHEBI:58735"/>
        <dbReference type="ChEBI" id="CHEBI:61527"/>
        <dbReference type="EC" id="5.3.1.8"/>
    </reaction>
</comment>
<dbReference type="SUPFAM" id="SSF51182">
    <property type="entry name" value="RmlC-like cupins"/>
    <property type="match status" value="1"/>
</dbReference>
<feature type="active site" evidence="7">
    <location>
        <position position="288"/>
    </location>
</feature>
<proteinExistence type="inferred from homology"/>
<dbReference type="InterPro" id="IPR001250">
    <property type="entry name" value="Man6P_Isoase-1"/>
</dbReference>
<evidence type="ECO:0000256" key="7">
    <source>
        <dbReference type="PIRSR" id="PIRSR001480-1"/>
    </source>
</evidence>
<dbReference type="KEGG" id="cyz:C3B44_02675"/>
<dbReference type="InterPro" id="IPR046457">
    <property type="entry name" value="PMI_typeI_cat"/>
</dbReference>
<dbReference type="GO" id="GO:0005829">
    <property type="term" value="C:cytosol"/>
    <property type="evidence" value="ECO:0007669"/>
    <property type="project" value="TreeGrafter"/>
</dbReference>
<keyword evidence="5 8" id="KW-0862">Zinc</keyword>
<dbReference type="AlphaFoldDB" id="A0A2U1T785"/>
<dbReference type="PANTHER" id="PTHR10309">
    <property type="entry name" value="MANNOSE-6-PHOSPHATE ISOMERASE"/>
    <property type="match status" value="1"/>
</dbReference>
<protein>
    <recommendedName>
        <fullName evidence="3">mannose-6-phosphate isomerase</fullName>
        <ecNumber evidence="3">5.3.1.8</ecNumber>
    </recommendedName>
</protein>
<feature type="domain" description="Phosphomannose isomerase type I catalytic" evidence="9">
    <location>
        <begin position="1"/>
        <end position="147"/>
    </location>
</feature>
<dbReference type="GO" id="GO:0009298">
    <property type="term" value="P:GDP-mannose biosynthetic process"/>
    <property type="evidence" value="ECO:0007669"/>
    <property type="project" value="InterPro"/>
</dbReference>
<dbReference type="PIRSF" id="PIRSF001480">
    <property type="entry name" value="Mannose-6-phosphate_isomerase"/>
    <property type="match status" value="1"/>
</dbReference>
<evidence type="ECO:0000259" key="9">
    <source>
        <dbReference type="Pfam" id="PF20511"/>
    </source>
</evidence>
<dbReference type="PRINTS" id="PR00714">
    <property type="entry name" value="MAN6PISMRASE"/>
</dbReference>
<dbReference type="InterPro" id="IPR014710">
    <property type="entry name" value="RmlC-like_jellyroll"/>
</dbReference>
<dbReference type="Gene3D" id="1.10.441.10">
    <property type="entry name" value="Phosphomannose Isomerase, domain 2"/>
    <property type="match status" value="1"/>
</dbReference>
<dbReference type="RefSeq" id="WP_108431013.1">
    <property type="nucleotide sequence ID" value="NZ_CP026947.1"/>
</dbReference>
<dbReference type="Gene3D" id="2.60.120.10">
    <property type="entry name" value="Jelly Rolls"/>
    <property type="match status" value="2"/>
</dbReference>
<evidence type="ECO:0000313" key="11">
    <source>
        <dbReference type="Proteomes" id="UP000244989"/>
    </source>
</evidence>
<comment type="caution">
    <text evidence="10">The sequence shown here is derived from an EMBL/GenBank/DDBJ whole genome shotgun (WGS) entry which is preliminary data.</text>
</comment>
<keyword evidence="11" id="KW-1185">Reference proteome</keyword>
<sequence length="394" mass="42781">MHRLTGVTRHYPWGSRTKLAQLRGEEGPTQQREAELWFGAHPAAPATIDNTPLTEIIAADPTYALGEKVSACFDGQLPFLVKILAADEPLSLQAHPSKLQAKEGFARENDAGIPLDAAERNYRDDTHKPEVIVALSRFEALTGFRPVDKTRQLFDVLNLPELEHYTAILDGAATDHDEAEAIDENSNLRALFTTWITIPHTARAALIDAIVAASVAHLDRGDWISEILEVVVDLNERYPGDAGVLGALLLNHVVLEPGEALYTEAGQLHAYLEGIGVEVMANSDNVLRGGLTSKYVDVPELVRVLNFRENPDPRIGRDAQGTYDAPVDEYRLRRLELAAGEQETVDSDGPMIVLCVKGSFDGIAAGEAAWIPAGDDAQQLTAGDEGAELFIATA</sequence>
<dbReference type="EMBL" id="QEEZ01000008">
    <property type="protein sequence ID" value="PWC01835.1"/>
    <property type="molecule type" value="Genomic_DNA"/>
</dbReference>
<dbReference type="EC" id="5.3.1.8" evidence="3"/>
<feature type="binding site" evidence="8">
    <location>
        <position position="93"/>
    </location>
    <ligand>
        <name>Zn(2+)</name>
        <dbReference type="ChEBI" id="CHEBI:29105"/>
    </ligand>
</feature>
<name>A0A2U1T785_9CORY</name>
<evidence type="ECO:0000256" key="2">
    <source>
        <dbReference type="ARBA" id="ARBA00010772"/>
    </source>
</evidence>
<comment type="similarity">
    <text evidence="2">Belongs to the mannose-6-phosphate isomerase type 1 family.</text>
</comment>
<dbReference type="CDD" id="cd07011">
    <property type="entry name" value="cupin_PMI_type_I_N"/>
    <property type="match status" value="1"/>
</dbReference>
<dbReference type="Pfam" id="PF20511">
    <property type="entry name" value="PMI_typeI_cat"/>
    <property type="match status" value="1"/>
</dbReference>
<gene>
    <name evidence="10" type="primary">manA</name>
    <name evidence="10" type="ORF">DF222_05760</name>
</gene>
<feature type="binding site" evidence="8">
    <location>
        <position position="269"/>
    </location>
    <ligand>
        <name>Zn(2+)</name>
        <dbReference type="ChEBI" id="CHEBI:29105"/>
    </ligand>
</feature>
<evidence type="ECO:0000256" key="4">
    <source>
        <dbReference type="ARBA" id="ARBA00022723"/>
    </source>
</evidence>
<dbReference type="NCBIfam" id="TIGR00218">
    <property type="entry name" value="manA"/>
    <property type="match status" value="1"/>
</dbReference>
<dbReference type="InterPro" id="IPR011051">
    <property type="entry name" value="RmlC_Cupin_sf"/>
</dbReference>
<feature type="binding site" evidence="8">
    <location>
        <position position="95"/>
    </location>
    <ligand>
        <name>Zn(2+)</name>
        <dbReference type="ChEBI" id="CHEBI:29105"/>
    </ligand>
</feature>
<evidence type="ECO:0000256" key="6">
    <source>
        <dbReference type="ARBA" id="ARBA00023235"/>
    </source>
</evidence>
<evidence type="ECO:0000313" key="10">
    <source>
        <dbReference type="EMBL" id="PWC01835.1"/>
    </source>
</evidence>
<dbReference type="PANTHER" id="PTHR10309:SF0">
    <property type="entry name" value="MANNOSE-6-PHOSPHATE ISOMERASE"/>
    <property type="match status" value="1"/>
</dbReference>
<evidence type="ECO:0000256" key="1">
    <source>
        <dbReference type="ARBA" id="ARBA00000757"/>
    </source>
</evidence>
<dbReference type="GO" id="GO:0005975">
    <property type="term" value="P:carbohydrate metabolic process"/>
    <property type="evidence" value="ECO:0007669"/>
    <property type="project" value="InterPro"/>
</dbReference>
<dbReference type="Proteomes" id="UP000244989">
    <property type="component" value="Unassembled WGS sequence"/>
</dbReference>
<evidence type="ECO:0000256" key="3">
    <source>
        <dbReference type="ARBA" id="ARBA00011956"/>
    </source>
</evidence>
<keyword evidence="6 10" id="KW-0413">Isomerase</keyword>
<dbReference type="OrthoDB" id="9792649at2"/>
<dbReference type="GO" id="GO:0004476">
    <property type="term" value="F:mannose-6-phosphate isomerase activity"/>
    <property type="evidence" value="ECO:0007669"/>
    <property type="project" value="UniProtKB-EC"/>
</dbReference>
<feature type="binding site" evidence="8">
    <location>
        <position position="130"/>
    </location>
    <ligand>
        <name>Zn(2+)</name>
        <dbReference type="ChEBI" id="CHEBI:29105"/>
    </ligand>
</feature>
<dbReference type="InterPro" id="IPR016305">
    <property type="entry name" value="Mannose-6-P_Isomerase"/>
</dbReference>
<dbReference type="GO" id="GO:0008270">
    <property type="term" value="F:zinc ion binding"/>
    <property type="evidence" value="ECO:0007669"/>
    <property type="project" value="InterPro"/>
</dbReference>
<comment type="cofactor">
    <cofactor evidence="8">
        <name>Zn(2+)</name>
        <dbReference type="ChEBI" id="CHEBI:29105"/>
    </cofactor>
    <text evidence="8">Binds 1 zinc ion per subunit.</text>
</comment>
<evidence type="ECO:0000256" key="8">
    <source>
        <dbReference type="PIRSR" id="PIRSR001480-2"/>
    </source>
</evidence>
<accession>A0A2U1T785</accession>
<organism evidence="10 11">
    <name type="scientific">Corynebacterium yudongzhengii</name>
    <dbReference type="NCBI Taxonomy" id="2080740"/>
    <lineage>
        <taxon>Bacteria</taxon>
        <taxon>Bacillati</taxon>
        <taxon>Actinomycetota</taxon>
        <taxon>Actinomycetes</taxon>
        <taxon>Mycobacteriales</taxon>
        <taxon>Corynebacteriaceae</taxon>
        <taxon>Corynebacterium</taxon>
    </lineage>
</organism>
<evidence type="ECO:0000256" key="5">
    <source>
        <dbReference type="ARBA" id="ARBA00022833"/>
    </source>
</evidence>
<reference evidence="11" key="1">
    <citation type="submission" date="2018-04" db="EMBL/GenBank/DDBJ databases">
        <authorList>
            <person name="Liu S."/>
            <person name="Wang Z."/>
            <person name="Li J."/>
        </authorList>
    </citation>
    <scope>NUCLEOTIDE SEQUENCE [LARGE SCALE GENOMIC DNA]</scope>
    <source>
        <strain evidence="11">2189</strain>
    </source>
</reference>
<keyword evidence="4 8" id="KW-0479">Metal-binding</keyword>